<keyword evidence="6 10" id="KW-1133">Transmembrane helix</keyword>
<dbReference type="InterPro" id="IPR036291">
    <property type="entry name" value="NAD(P)-bd_dom_sf"/>
</dbReference>
<keyword evidence="8 10" id="KW-0472">Membrane</keyword>
<comment type="caution">
    <text evidence="13">The sequence shown here is derived from an EMBL/GenBank/DDBJ whole genome shotgun (WGS) entry which is preliminary data.</text>
</comment>
<evidence type="ECO:0000256" key="7">
    <source>
        <dbReference type="ARBA" id="ARBA00023098"/>
    </source>
</evidence>
<keyword evidence="5 10" id="KW-0521">NADP</keyword>
<evidence type="ECO:0000256" key="3">
    <source>
        <dbReference type="ARBA" id="ARBA00022516"/>
    </source>
</evidence>
<dbReference type="EMBL" id="JAZDUA010000102">
    <property type="protein sequence ID" value="KAK7868005.1"/>
    <property type="molecule type" value="Genomic_DNA"/>
</dbReference>
<dbReference type="GO" id="GO:0102965">
    <property type="term" value="F:alcohol-forming long-chain fatty acyl-CoA reductase activity"/>
    <property type="evidence" value="ECO:0007669"/>
    <property type="project" value="UniProtKB-EC"/>
</dbReference>
<dbReference type="GO" id="GO:0080019">
    <property type="term" value="F:alcohol-forming very long-chain fatty acyl-CoA reductase activity"/>
    <property type="evidence" value="ECO:0007669"/>
    <property type="project" value="InterPro"/>
</dbReference>
<evidence type="ECO:0000256" key="9">
    <source>
        <dbReference type="ARBA" id="ARBA00052530"/>
    </source>
</evidence>
<dbReference type="SUPFAM" id="SSF51735">
    <property type="entry name" value="NAD(P)-binding Rossmann-fold domains"/>
    <property type="match status" value="1"/>
</dbReference>
<gene>
    <name evidence="13" type="ORF">R5R35_010179</name>
</gene>
<evidence type="ECO:0000256" key="10">
    <source>
        <dbReference type="RuleBase" id="RU363097"/>
    </source>
</evidence>
<name>A0AAN9ZAI6_9ORTH</name>
<evidence type="ECO:0000256" key="5">
    <source>
        <dbReference type="ARBA" id="ARBA00022857"/>
    </source>
</evidence>
<proteinExistence type="inferred from homology"/>
<evidence type="ECO:0000256" key="4">
    <source>
        <dbReference type="ARBA" id="ARBA00022692"/>
    </source>
</evidence>
<keyword evidence="7 10" id="KW-0443">Lipid metabolism</keyword>
<dbReference type="Pfam" id="PF07993">
    <property type="entry name" value="NAD_binding_4"/>
    <property type="match status" value="1"/>
</dbReference>
<dbReference type="CDD" id="cd09071">
    <property type="entry name" value="FAR_C"/>
    <property type="match status" value="1"/>
</dbReference>
<dbReference type="GO" id="GO:0035336">
    <property type="term" value="P:long-chain fatty-acyl-CoA metabolic process"/>
    <property type="evidence" value="ECO:0007669"/>
    <property type="project" value="TreeGrafter"/>
</dbReference>
<accession>A0AAN9ZAI6</accession>
<dbReference type="CDD" id="cd05236">
    <property type="entry name" value="FAR-N_SDR_e"/>
    <property type="match status" value="1"/>
</dbReference>
<evidence type="ECO:0000259" key="11">
    <source>
        <dbReference type="Pfam" id="PF03015"/>
    </source>
</evidence>
<reference evidence="13 14" key="1">
    <citation type="submission" date="2024-03" db="EMBL/GenBank/DDBJ databases">
        <title>The genome assembly and annotation of the cricket Gryllus longicercus Weissman &amp; Gray.</title>
        <authorList>
            <person name="Szrajer S."/>
            <person name="Gray D."/>
            <person name="Ylla G."/>
        </authorList>
    </citation>
    <scope>NUCLEOTIDE SEQUENCE [LARGE SCALE GENOMIC DNA]</scope>
    <source>
        <strain evidence="13">DAG 2021-001</strain>
        <tissue evidence="13">Whole body minus gut</tissue>
    </source>
</reference>
<keyword evidence="14" id="KW-1185">Reference proteome</keyword>
<evidence type="ECO:0000256" key="1">
    <source>
        <dbReference type="ARBA" id="ARBA00004141"/>
    </source>
</evidence>
<dbReference type="InterPro" id="IPR013120">
    <property type="entry name" value="FAR_NAD-bd"/>
</dbReference>
<comment type="function">
    <text evidence="10">Catalyzes the reduction of fatty acyl-CoA to fatty alcohols.</text>
</comment>
<evidence type="ECO:0000313" key="14">
    <source>
        <dbReference type="Proteomes" id="UP001378592"/>
    </source>
</evidence>
<feature type="domain" description="Fatty acyl-CoA reductase C-terminal" evidence="11">
    <location>
        <begin position="374"/>
        <end position="466"/>
    </location>
</feature>
<keyword evidence="3 10" id="KW-0444">Lipid biosynthesis</keyword>
<organism evidence="13 14">
    <name type="scientific">Gryllus longicercus</name>
    <dbReference type="NCBI Taxonomy" id="2509291"/>
    <lineage>
        <taxon>Eukaryota</taxon>
        <taxon>Metazoa</taxon>
        <taxon>Ecdysozoa</taxon>
        <taxon>Arthropoda</taxon>
        <taxon>Hexapoda</taxon>
        <taxon>Insecta</taxon>
        <taxon>Pterygota</taxon>
        <taxon>Neoptera</taxon>
        <taxon>Polyneoptera</taxon>
        <taxon>Orthoptera</taxon>
        <taxon>Ensifera</taxon>
        <taxon>Gryllidea</taxon>
        <taxon>Grylloidea</taxon>
        <taxon>Gryllidae</taxon>
        <taxon>Gryllinae</taxon>
        <taxon>Gryllus</taxon>
    </lineage>
</organism>
<protein>
    <recommendedName>
        <fullName evidence="10">Fatty acyl-CoA reductase</fullName>
        <ecNumber evidence="10">1.2.1.84</ecNumber>
    </recommendedName>
</protein>
<sequence length="530" mass="58613">MSHAEAGAEAGAGAGAGPGVAAWFEGRSLLVTGGAGFMGKVLLEKMLRALPGLRRVYVLLRAKRGLAPARRLHDMLQLPVFSRVRSECPAALGKLVVVEGDLLLPGLGLAPAERALLEREVSVVVHAAASLRLESPLGPALRHNVLGTQRVLELAAGFARLEAFVHLSTAFCHPTQAVLEERCYPPPAPPHDLLRLAHWLDDDALNSLAPRLLGAHPNCYTFTKQLAESLVNDARSRMPVIIVRPSIVLPALEEPVAGWVDTLNGPMGLVAGAGKGVIRSMLVGRHFLVEVVPVDIAANAIICAAWDGALRGKEEAETPVYNLTSGDMVHMTWGEVLEVGRKLVYEEPFEGVVWYPDGDIRDSRLAHELIVFFFHTLPAYFIDLLLLLALQKTFMVRLQRRVRVGLELLQYFTTRQWRFATARARSLEARLGPRERRLLRLSVRDLDVEAALRAMLLGTRQFCFKEPLSSLPRARRHIKMLYVIHQLTKLLFWGALVYVPLMYITIFRTTLDAVCTQVFGNIPFPIVPIK</sequence>
<dbReference type="Proteomes" id="UP001378592">
    <property type="component" value="Unassembled WGS sequence"/>
</dbReference>
<comment type="subcellular location">
    <subcellularLocation>
        <location evidence="1">Membrane</location>
        <topology evidence="1">Multi-pass membrane protein</topology>
    </subcellularLocation>
</comment>
<dbReference type="PANTHER" id="PTHR11011:SF12">
    <property type="entry name" value="FATTY ACYL-COA REDUCTASE"/>
    <property type="match status" value="1"/>
</dbReference>
<dbReference type="InterPro" id="IPR026055">
    <property type="entry name" value="FAR"/>
</dbReference>
<dbReference type="AlphaFoldDB" id="A0AAN9ZAI6"/>
<feature type="transmembrane region" description="Helical" evidence="10">
    <location>
        <begin position="369"/>
        <end position="390"/>
    </location>
</feature>
<dbReference type="InterPro" id="IPR033640">
    <property type="entry name" value="FAR_C"/>
</dbReference>
<dbReference type="Gene3D" id="3.40.50.720">
    <property type="entry name" value="NAD(P)-binding Rossmann-like Domain"/>
    <property type="match status" value="1"/>
</dbReference>
<dbReference type="Pfam" id="PF03015">
    <property type="entry name" value="Sterile"/>
    <property type="match status" value="1"/>
</dbReference>
<evidence type="ECO:0000256" key="8">
    <source>
        <dbReference type="ARBA" id="ARBA00023136"/>
    </source>
</evidence>
<dbReference type="GO" id="GO:0005777">
    <property type="term" value="C:peroxisome"/>
    <property type="evidence" value="ECO:0007669"/>
    <property type="project" value="TreeGrafter"/>
</dbReference>
<evidence type="ECO:0000256" key="2">
    <source>
        <dbReference type="ARBA" id="ARBA00005928"/>
    </source>
</evidence>
<dbReference type="FunFam" id="3.40.50.720:FF:000143">
    <property type="entry name" value="Fatty acyl-CoA reductase"/>
    <property type="match status" value="1"/>
</dbReference>
<evidence type="ECO:0000256" key="6">
    <source>
        <dbReference type="ARBA" id="ARBA00022989"/>
    </source>
</evidence>
<evidence type="ECO:0000259" key="12">
    <source>
        <dbReference type="Pfam" id="PF07993"/>
    </source>
</evidence>
<feature type="transmembrane region" description="Helical" evidence="10">
    <location>
        <begin position="480"/>
        <end position="501"/>
    </location>
</feature>
<keyword evidence="4 10" id="KW-0812">Transmembrane</keyword>
<comment type="similarity">
    <text evidence="2 10">Belongs to the fatty acyl-CoA reductase family.</text>
</comment>
<evidence type="ECO:0000313" key="13">
    <source>
        <dbReference type="EMBL" id="KAK7868005.1"/>
    </source>
</evidence>
<keyword evidence="10" id="KW-0560">Oxidoreductase</keyword>
<dbReference type="EC" id="1.2.1.84" evidence="10"/>
<dbReference type="PANTHER" id="PTHR11011">
    <property type="entry name" value="MALE STERILITY PROTEIN 2-RELATED"/>
    <property type="match status" value="1"/>
</dbReference>
<feature type="domain" description="Thioester reductase (TE)" evidence="12">
    <location>
        <begin position="31"/>
        <end position="301"/>
    </location>
</feature>
<dbReference type="GO" id="GO:0016020">
    <property type="term" value="C:membrane"/>
    <property type="evidence" value="ECO:0007669"/>
    <property type="project" value="UniProtKB-SubCell"/>
</dbReference>
<comment type="catalytic activity">
    <reaction evidence="9 10">
        <text>a long-chain fatty acyl-CoA + 2 NADPH + 2 H(+) = a long-chain primary fatty alcohol + 2 NADP(+) + CoA</text>
        <dbReference type="Rhea" id="RHEA:52716"/>
        <dbReference type="ChEBI" id="CHEBI:15378"/>
        <dbReference type="ChEBI" id="CHEBI:57287"/>
        <dbReference type="ChEBI" id="CHEBI:57783"/>
        <dbReference type="ChEBI" id="CHEBI:58349"/>
        <dbReference type="ChEBI" id="CHEBI:77396"/>
        <dbReference type="ChEBI" id="CHEBI:83139"/>
        <dbReference type="EC" id="1.2.1.84"/>
    </reaction>
</comment>